<dbReference type="InterPro" id="IPR000709">
    <property type="entry name" value="Leu_Ile_Val-bd"/>
</dbReference>
<feature type="chain" id="PRO_5045488417" evidence="5">
    <location>
        <begin position="24"/>
        <end position="380"/>
    </location>
</feature>
<dbReference type="PANTHER" id="PTHR47151:SF2">
    <property type="entry name" value="AMINO ACID BINDING PROTEIN"/>
    <property type="match status" value="1"/>
</dbReference>
<dbReference type="Proteomes" id="UP001230156">
    <property type="component" value="Unassembled WGS sequence"/>
</dbReference>
<accession>A0ABU0YKL0</accession>
<dbReference type="EMBL" id="JAUYVI010000003">
    <property type="protein sequence ID" value="MDQ7248256.1"/>
    <property type="molecule type" value="Genomic_DNA"/>
</dbReference>
<comment type="similarity">
    <text evidence="1">Belongs to the leucine-binding protein family.</text>
</comment>
<evidence type="ECO:0000256" key="1">
    <source>
        <dbReference type="ARBA" id="ARBA00010062"/>
    </source>
</evidence>
<protein>
    <submittedName>
        <fullName evidence="7">Branched-chain amino acid ABC transporter substrate-binding protein</fullName>
    </submittedName>
</protein>
<dbReference type="PRINTS" id="PR00337">
    <property type="entry name" value="LEUILEVALBP"/>
</dbReference>
<dbReference type="InterPro" id="IPR028082">
    <property type="entry name" value="Peripla_BP_I"/>
</dbReference>
<keyword evidence="8" id="KW-1185">Reference proteome</keyword>
<dbReference type="Pfam" id="PF13458">
    <property type="entry name" value="Peripla_BP_6"/>
    <property type="match status" value="1"/>
</dbReference>
<evidence type="ECO:0000313" key="8">
    <source>
        <dbReference type="Proteomes" id="UP001230156"/>
    </source>
</evidence>
<dbReference type="RefSeq" id="WP_379955708.1">
    <property type="nucleotide sequence ID" value="NZ_JAUYVI010000003.1"/>
</dbReference>
<dbReference type="PROSITE" id="PS51257">
    <property type="entry name" value="PROKAR_LIPOPROTEIN"/>
    <property type="match status" value="1"/>
</dbReference>
<sequence length="380" mass="39838">MLTRTRTFAVATLATAAMLAACAAQKTPINPNEIVIGVAGPMTGDLAVFGEQERRGAEMAVKDINAKGGVLGKTLRLAIGDDQCDPAKAVRAANALVNQGAVFVDGHFCSGSSIPASAVYAEAGVLQITPSSTNPALTDDAAAKGIKTVMRVGNRDDQQGVFAGRWLAKAYAGRKLAVLDDGSAYGRGVADRTASVATGAGLSPALRASFPGRSKDFQSVIGKLQAAGIDVVYVGAYHDEVAPLMRQARTQGLKAEFVSVDAMNTGEFWSLAGPAGEGLRFSDAPSLIGRPSAEEAVARFRRDHYEPEGYTLNAYAAVQAFAAAASATGSTDGRKLGEWLRNNQVPTVMGTLAWDAKGDLVQQNFTWYVWKDGTYTEAPE</sequence>
<dbReference type="SUPFAM" id="SSF53822">
    <property type="entry name" value="Periplasmic binding protein-like I"/>
    <property type="match status" value="1"/>
</dbReference>
<gene>
    <name evidence="7" type="ORF">Q8A70_11300</name>
</gene>
<evidence type="ECO:0000256" key="5">
    <source>
        <dbReference type="SAM" id="SignalP"/>
    </source>
</evidence>
<dbReference type="Gene3D" id="3.40.50.2300">
    <property type="match status" value="2"/>
</dbReference>
<dbReference type="CDD" id="cd06342">
    <property type="entry name" value="PBP1_ABC_LIVBP-like"/>
    <property type="match status" value="1"/>
</dbReference>
<keyword evidence="2" id="KW-0813">Transport</keyword>
<name>A0ABU0YKL0_9PROT</name>
<dbReference type="PANTHER" id="PTHR47151">
    <property type="entry name" value="LEU/ILE/VAL-BINDING ABC TRANSPORTER SUBUNIT"/>
    <property type="match status" value="1"/>
</dbReference>
<reference evidence="8" key="1">
    <citation type="submission" date="2023-08" db="EMBL/GenBank/DDBJ databases">
        <title>Rhodospirillaceae gen. nov., a novel taxon isolated from the Yangtze River Yuezi River estuary sludge.</title>
        <authorList>
            <person name="Ruan L."/>
        </authorList>
    </citation>
    <scope>NUCLEOTIDE SEQUENCE [LARGE SCALE GENOMIC DNA]</scope>
    <source>
        <strain evidence="8">R-7</strain>
    </source>
</reference>
<organism evidence="7 8">
    <name type="scientific">Dongia sedimenti</name>
    <dbReference type="NCBI Taxonomy" id="3064282"/>
    <lineage>
        <taxon>Bacteria</taxon>
        <taxon>Pseudomonadati</taxon>
        <taxon>Pseudomonadota</taxon>
        <taxon>Alphaproteobacteria</taxon>
        <taxon>Rhodospirillales</taxon>
        <taxon>Dongiaceae</taxon>
        <taxon>Dongia</taxon>
    </lineage>
</organism>
<evidence type="ECO:0000259" key="6">
    <source>
        <dbReference type="Pfam" id="PF13458"/>
    </source>
</evidence>
<comment type="caution">
    <text evidence="7">The sequence shown here is derived from an EMBL/GenBank/DDBJ whole genome shotgun (WGS) entry which is preliminary data.</text>
</comment>
<feature type="domain" description="Leucine-binding protein" evidence="6">
    <location>
        <begin position="33"/>
        <end position="373"/>
    </location>
</feature>
<evidence type="ECO:0000256" key="2">
    <source>
        <dbReference type="ARBA" id="ARBA00022448"/>
    </source>
</evidence>
<dbReference type="InterPro" id="IPR028081">
    <property type="entry name" value="Leu-bd"/>
</dbReference>
<evidence type="ECO:0000256" key="3">
    <source>
        <dbReference type="ARBA" id="ARBA00022729"/>
    </source>
</evidence>
<evidence type="ECO:0000313" key="7">
    <source>
        <dbReference type="EMBL" id="MDQ7248256.1"/>
    </source>
</evidence>
<keyword evidence="4" id="KW-0029">Amino-acid transport</keyword>
<proteinExistence type="inferred from homology"/>
<evidence type="ECO:0000256" key="4">
    <source>
        <dbReference type="ARBA" id="ARBA00022970"/>
    </source>
</evidence>
<keyword evidence="3 5" id="KW-0732">Signal</keyword>
<feature type="signal peptide" evidence="5">
    <location>
        <begin position="1"/>
        <end position="23"/>
    </location>
</feature>